<comment type="caution">
    <text evidence="12">The sequence shown here is derived from an EMBL/GenBank/DDBJ whole genome shotgun (WGS) entry which is preliminary data.</text>
</comment>
<dbReference type="Gene3D" id="1.10.10.10">
    <property type="entry name" value="Winged helix-like DNA-binding domain superfamily/Winged helix DNA-binding domain"/>
    <property type="match status" value="1"/>
</dbReference>
<keyword evidence="13" id="KW-1185">Reference proteome</keyword>
<evidence type="ECO:0000256" key="8">
    <source>
        <dbReference type="ARBA" id="ARBA00072476"/>
    </source>
</evidence>
<keyword evidence="3" id="KW-0221">Differentiation</keyword>
<evidence type="ECO:0000256" key="10">
    <source>
        <dbReference type="SAM" id="MobiDB-lite"/>
    </source>
</evidence>
<dbReference type="SUPFAM" id="SSF46785">
    <property type="entry name" value="Winged helix' DNA-binding domain"/>
    <property type="match status" value="1"/>
</dbReference>
<dbReference type="InterPro" id="IPR036390">
    <property type="entry name" value="WH_DNA-bd_sf"/>
</dbReference>
<dbReference type="PROSITE" id="PS50096">
    <property type="entry name" value="IQ"/>
    <property type="match status" value="1"/>
</dbReference>
<evidence type="ECO:0000256" key="6">
    <source>
        <dbReference type="ARBA" id="ARBA00023163"/>
    </source>
</evidence>
<evidence type="ECO:0000256" key="4">
    <source>
        <dbReference type="ARBA" id="ARBA00023015"/>
    </source>
</evidence>
<feature type="domain" description="RFX-type winged-helix" evidence="11">
    <location>
        <begin position="57"/>
        <end position="132"/>
    </location>
</feature>
<dbReference type="InterPro" id="IPR003150">
    <property type="entry name" value="DNA-bd_RFX"/>
</dbReference>
<evidence type="ECO:0000259" key="11">
    <source>
        <dbReference type="PROSITE" id="PS51526"/>
    </source>
</evidence>
<name>A0AA88L0Z9_ARTSF</name>
<dbReference type="EMBL" id="JAVRJZ010000017">
    <property type="protein sequence ID" value="KAK2709364.1"/>
    <property type="molecule type" value="Genomic_DNA"/>
</dbReference>
<keyword evidence="2" id="KW-0217">Developmental protein</keyword>
<accession>A0AA88L0Z9</accession>
<sequence>MDSRAIQHSSCTSRPGPSTMKHSMATNSGAGTSGRKEALNLSGGSKVTLRPHSTPATLLWLEENYEIAEGVCVPRNTLYLHYVDFCSKHGMQPVNAASFGKIIRQQFPQLTTRRLGTRGQSRYHYYGIAIRETSQYYELMYSKNSLQSNVDIKKEHRAGSVYYTPYTTGIHRAGMRCHSRLPDFPSLRDLCLPAGAPEERVSTFTLMYRAHCQRLLDTIIRASFDEVQTCLIHFWRGIPHHLVGILNSNVVINLVGTCDAILYKSVCSVLLPSILRALPEGLVVAIRNFAFTLSSWIRAATENLPVTLQELKIDLAKQFSHLLKRQTMIHQLSQAIRFTLHANEVVLQLAYDWRKLDMASLSRQSLQAFSPSQAQIDFLANLCNEFHTLLRDHTSVESFAEWLETVVDRCVIQPATAIQSYNRGTPMRKSSRRFLRGWSALLSRISREMSVISPQSFPSYHILHLFASDYICYLIGYIDLDDRARRLLHNIALDLPPEYVEDDFEVLLFRIGSDVQETVSSVDAEASPRSTFEPFLAPCNTQTGASSNCETEECNVNPMSCYATSENSSVFLSYEYETKAFKDGSVRNYSYPAIAQYPVTVTACPSHPTGLARSDFEYNTYYRRSDYVEGQAYSPSCYSDSSSTNQISYHNDYYGHYEVHSYESTNVQLPSSTESKEKELSSEQITTTEV</sequence>
<evidence type="ECO:0000256" key="9">
    <source>
        <dbReference type="ARBA" id="ARBA00077088"/>
    </source>
</evidence>
<protein>
    <recommendedName>
        <fullName evidence="8">DNA-binding protein RFX6</fullName>
    </recommendedName>
    <alternativeName>
        <fullName evidence="9">Regulatory factor X 6</fullName>
    </alternativeName>
</protein>
<gene>
    <name evidence="12" type="ORF">QYM36_013134</name>
</gene>
<dbReference type="GO" id="GO:0000981">
    <property type="term" value="F:DNA-binding transcription factor activity, RNA polymerase II-specific"/>
    <property type="evidence" value="ECO:0007669"/>
    <property type="project" value="TreeGrafter"/>
</dbReference>
<evidence type="ECO:0000256" key="3">
    <source>
        <dbReference type="ARBA" id="ARBA00022782"/>
    </source>
</evidence>
<evidence type="ECO:0000313" key="12">
    <source>
        <dbReference type="EMBL" id="KAK2709364.1"/>
    </source>
</evidence>
<dbReference type="GO" id="GO:0030154">
    <property type="term" value="P:cell differentiation"/>
    <property type="evidence" value="ECO:0007669"/>
    <property type="project" value="UniProtKB-KW"/>
</dbReference>
<dbReference type="Proteomes" id="UP001187531">
    <property type="component" value="Unassembled WGS sequence"/>
</dbReference>
<organism evidence="12 13">
    <name type="scientific">Artemia franciscana</name>
    <name type="common">Brine shrimp</name>
    <name type="synonym">Artemia sanfranciscana</name>
    <dbReference type="NCBI Taxonomy" id="6661"/>
    <lineage>
        <taxon>Eukaryota</taxon>
        <taxon>Metazoa</taxon>
        <taxon>Ecdysozoa</taxon>
        <taxon>Arthropoda</taxon>
        <taxon>Crustacea</taxon>
        <taxon>Branchiopoda</taxon>
        <taxon>Anostraca</taxon>
        <taxon>Artemiidae</taxon>
        <taxon>Artemia</taxon>
    </lineage>
</organism>
<dbReference type="InterPro" id="IPR036388">
    <property type="entry name" value="WH-like_DNA-bd_sf"/>
</dbReference>
<dbReference type="PANTHER" id="PTHR12619:SF5">
    <property type="entry name" value="TRANSCRIPTION FACTOR RFX4"/>
    <property type="match status" value="1"/>
</dbReference>
<dbReference type="InterPro" id="IPR039779">
    <property type="entry name" value="RFX-like"/>
</dbReference>
<dbReference type="GO" id="GO:0000978">
    <property type="term" value="F:RNA polymerase II cis-regulatory region sequence-specific DNA binding"/>
    <property type="evidence" value="ECO:0007669"/>
    <property type="project" value="TreeGrafter"/>
</dbReference>
<dbReference type="FunFam" id="1.10.10.10:FF:000211">
    <property type="entry name" value="Regulatory factor X, 6"/>
    <property type="match status" value="1"/>
</dbReference>
<dbReference type="Pfam" id="PF25340">
    <property type="entry name" value="BCD_RFX"/>
    <property type="match status" value="1"/>
</dbReference>
<feature type="compositionally biased region" description="Polar residues" evidence="10">
    <location>
        <begin position="1"/>
        <end position="30"/>
    </location>
</feature>
<evidence type="ECO:0000313" key="13">
    <source>
        <dbReference type="Proteomes" id="UP001187531"/>
    </source>
</evidence>
<dbReference type="Pfam" id="PF02257">
    <property type="entry name" value="RFX_DNA_binding"/>
    <property type="match status" value="1"/>
</dbReference>
<evidence type="ECO:0000256" key="5">
    <source>
        <dbReference type="ARBA" id="ARBA00023125"/>
    </source>
</evidence>
<feature type="region of interest" description="Disordered" evidence="10">
    <location>
        <begin position="665"/>
        <end position="690"/>
    </location>
</feature>
<proteinExistence type="predicted"/>
<keyword evidence="6" id="KW-0804">Transcription</keyword>
<keyword evidence="4" id="KW-0805">Transcription regulation</keyword>
<reference evidence="12" key="1">
    <citation type="submission" date="2023-07" db="EMBL/GenBank/DDBJ databases">
        <title>Chromosome-level genome assembly of Artemia franciscana.</title>
        <authorList>
            <person name="Jo E."/>
        </authorList>
    </citation>
    <scope>NUCLEOTIDE SEQUENCE</scope>
    <source>
        <tissue evidence="12">Whole body</tissue>
    </source>
</reference>
<evidence type="ECO:0000256" key="7">
    <source>
        <dbReference type="ARBA" id="ARBA00023242"/>
    </source>
</evidence>
<dbReference type="AlphaFoldDB" id="A0AA88L0Z9"/>
<keyword evidence="5" id="KW-0238">DNA-binding</keyword>
<evidence type="ECO:0000256" key="1">
    <source>
        <dbReference type="ARBA" id="ARBA00004123"/>
    </source>
</evidence>
<dbReference type="PANTHER" id="PTHR12619">
    <property type="entry name" value="RFX TRANSCRIPTION FACTOR FAMILY"/>
    <property type="match status" value="1"/>
</dbReference>
<keyword evidence="7" id="KW-0539">Nucleus</keyword>
<dbReference type="GO" id="GO:0005634">
    <property type="term" value="C:nucleus"/>
    <property type="evidence" value="ECO:0007669"/>
    <property type="project" value="UniProtKB-SubCell"/>
</dbReference>
<evidence type="ECO:0000256" key="2">
    <source>
        <dbReference type="ARBA" id="ARBA00022473"/>
    </source>
</evidence>
<dbReference type="PROSITE" id="PS51526">
    <property type="entry name" value="RFX_DBD"/>
    <property type="match status" value="1"/>
</dbReference>
<comment type="subcellular location">
    <subcellularLocation>
        <location evidence="1">Nucleus</location>
    </subcellularLocation>
</comment>
<dbReference type="InterPro" id="IPR057321">
    <property type="entry name" value="RFX1-4/6/8-like_BCD"/>
</dbReference>
<feature type="region of interest" description="Disordered" evidence="10">
    <location>
        <begin position="1"/>
        <end position="47"/>
    </location>
</feature>